<dbReference type="EMBL" id="CAXAMM010039862">
    <property type="protein sequence ID" value="CAK9089578.1"/>
    <property type="molecule type" value="Genomic_DNA"/>
</dbReference>
<reference evidence="4 5" key="1">
    <citation type="submission" date="2024-02" db="EMBL/GenBank/DDBJ databases">
        <authorList>
            <person name="Chen Y."/>
            <person name="Shah S."/>
            <person name="Dougan E. K."/>
            <person name="Thang M."/>
            <person name="Chan C."/>
        </authorList>
    </citation>
    <scope>NUCLEOTIDE SEQUENCE [LARGE SCALE GENOMIC DNA]</scope>
</reference>
<evidence type="ECO:0000313" key="5">
    <source>
        <dbReference type="Proteomes" id="UP001642464"/>
    </source>
</evidence>
<protein>
    <submittedName>
        <fullName evidence="4">Uncharacterized protein</fullName>
    </submittedName>
</protein>
<keyword evidence="2" id="KW-0812">Transmembrane</keyword>
<evidence type="ECO:0000256" key="3">
    <source>
        <dbReference type="SAM" id="SignalP"/>
    </source>
</evidence>
<gene>
    <name evidence="4" type="ORF">SCF082_LOCUS42270</name>
</gene>
<dbReference type="Proteomes" id="UP001642464">
    <property type="component" value="Unassembled WGS sequence"/>
</dbReference>
<name>A0ABP0QN42_9DINO</name>
<accession>A0ABP0QN42</accession>
<keyword evidence="2" id="KW-1133">Transmembrane helix</keyword>
<feature type="region of interest" description="Disordered" evidence="1">
    <location>
        <begin position="550"/>
        <end position="570"/>
    </location>
</feature>
<proteinExistence type="predicted"/>
<feature type="chain" id="PRO_5046773462" evidence="3">
    <location>
        <begin position="22"/>
        <end position="580"/>
    </location>
</feature>
<keyword evidence="5" id="KW-1185">Reference proteome</keyword>
<keyword evidence="2" id="KW-0472">Membrane</keyword>
<feature type="transmembrane region" description="Helical" evidence="2">
    <location>
        <begin position="126"/>
        <end position="152"/>
    </location>
</feature>
<keyword evidence="3" id="KW-0732">Signal</keyword>
<feature type="transmembrane region" description="Helical" evidence="2">
    <location>
        <begin position="199"/>
        <end position="223"/>
    </location>
</feature>
<evidence type="ECO:0000313" key="4">
    <source>
        <dbReference type="EMBL" id="CAK9089578.1"/>
    </source>
</evidence>
<sequence>MDGPSMMTATLAVLWAPLHLGLTSMDWSDLYSYWASWAEAEHGGAPSSKEARVAEEMLKVRQSNYKLFSRCLTHLDFITGLFFFYSASATPNGASISWLTCCGVAYVQHLAVGNESLELTPQRLKFFSYLLHLLTLLVILGSGLSGIFQFALMQGFQTAIRFCLVLCFLDPSVSIPFQFLFTLVEILIHFYYFSQSQESGAQLCSVCWCQFFILVECVAASVFTDLLLRQRLHAQLDTLDAETLLGSFRRVLRGVCDGDVLLDHQMKIAQDSECLKHLILTDVSLKDRSFEELLASEEQARFQSFIEKSTASAVDRDEDSGPPLCLRLSLRSAAGIRVGADVYHVPVPKLFGAGQPYHLIAFKEDPEARPQPDASEDAVPKELLHSWETQGNGWTSRSAASMVSSGGRSSCHVCPELEQITLLIDVGTECQDVPQAHLSFERREAEGESHMPSLRKLVKPTDWPKLSASVRRFVQRALERPNVPPKTLKKLALQLPSQKGWVLAEEATMHQIQNSQRVWLHLKGFRPEKSVRVSSLNLIEETVTRPMRSRCARGSRDGDDGADEAERCRFPAEKVFEGGG</sequence>
<organism evidence="4 5">
    <name type="scientific">Durusdinium trenchii</name>
    <dbReference type="NCBI Taxonomy" id="1381693"/>
    <lineage>
        <taxon>Eukaryota</taxon>
        <taxon>Sar</taxon>
        <taxon>Alveolata</taxon>
        <taxon>Dinophyceae</taxon>
        <taxon>Suessiales</taxon>
        <taxon>Symbiodiniaceae</taxon>
        <taxon>Durusdinium</taxon>
    </lineage>
</organism>
<evidence type="ECO:0000256" key="2">
    <source>
        <dbReference type="SAM" id="Phobius"/>
    </source>
</evidence>
<comment type="caution">
    <text evidence="4">The sequence shown here is derived from an EMBL/GenBank/DDBJ whole genome shotgun (WGS) entry which is preliminary data.</text>
</comment>
<evidence type="ECO:0000256" key="1">
    <source>
        <dbReference type="SAM" id="MobiDB-lite"/>
    </source>
</evidence>
<feature type="compositionally biased region" description="Basic and acidic residues" evidence="1">
    <location>
        <begin position="554"/>
        <end position="570"/>
    </location>
</feature>
<feature type="signal peptide" evidence="3">
    <location>
        <begin position="1"/>
        <end position="21"/>
    </location>
</feature>
<feature type="transmembrane region" description="Helical" evidence="2">
    <location>
        <begin position="164"/>
        <end position="193"/>
    </location>
</feature>